<keyword evidence="9" id="KW-1185">Reference proteome</keyword>
<dbReference type="GO" id="GO:0015483">
    <property type="term" value="F:long-chain fatty acid transporting porin activity"/>
    <property type="evidence" value="ECO:0007669"/>
    <property type="project" value="TreeGrafter"/>
</dbReference>
<evidence type="ECO:0000256" key="7">
    <source>
        <dbReference type="ARBA" id="ARBA00023237"/>
    </source>
</evidence>
<keyword evidence="5" id="KW-0732">Signal</keyword>
<name>A0A2S6N8J7_9HYPH</name>
<keyword evidence="3" id="KW-1134">Transmembrane beta strand</keyword>
<evidence type="ECO:0008006" key="10">
    <source>
        <dbReference type="Google" id="ProtNLM"/>
    </source>
</evidence>
<evidence type="ECO:0000256" key="6">
    <source>
        <dbReference type="ARBA" id="ARBA00023136"/>
    </source>
</evidence>
<evidence type="ECO:0000256" key="3">
    <source>
        <dbReference type="ARBA" id="ARBA00022452"/>
    </source>
</evidence>
<sequence length="444" mass="45784">MTYKFRSTLLAGSAIFALLAVGDARATEGYFVQGVSAREQALGGAGSALPDDALTNANNPAGLVDVGHQLTGGVSLFNPNRRVNASGTVLVAPGSYSSSRDIFAIPSFGYSRPLDADRAIGVSVVANGGMDTSYSGNIAHAACALLGSARQGVFCGGRAGVDLNQGLISLGYAQRFGNLSLGVAPVVAVQAFSAYGLSAFTPYSSNGAALTDRGPSWSVGAGLRVGALYKVNEQFNIAVTGATPIWTTSLSGYTGLFADGGNFDVPAVVGAGLAYKILPTLAVLVDYKHIFYSSVNSVGNAMAPIGIGLLGTSGGSGFGWRDIDVVALGVEWRPSNKLTLRAGYAHNTQPITSANVMFNILAPAVITDHVSGGFSYRVTPASSVDFALVYAPHAGVSGQEYLPPPFGGVYNPASNVNISMSQLQVTLGYTYRFEPTQSTVIAKY</sequence>
<dbReference type="AlphaFoldDB" id="A0A2S6N8J7"/>
<gene>
    <name evidence="8" type="ORF">CCR94_10655</name>
</gene>
<evidence type="ECO:0000256" key="4">
    <source>
        <dbReference type="ARBA" id="ARBA00022692"/>
    </source>
</evidence>
<protein>
    <recommendedName>
        <fullName evidence="10">Hydrocarbon degradation protein</fullName>
    </recommendedName>
</protein>
<dbReference type="PANTHER" id="PTHR35093:SF8">
    <property type="entry name" value="OUTER MEMBRANE PROTEIN NMB0088-RELATED"/>
    <property type="match status" value="1"/>
</dbReference>
<dbReference type="RefSeq" id="WP_104507838.1">
    <property type="nucleotide sequence ID" value="NZ_JACIGC010000019.1"/>
</dbReference>
<keyword evidence="4" id="KW-0812">Transmembrane</keyword>
<comment type="similarity">
    <text evidence="2">Belongs to the OmpP1/FadL family.</text>
</comment>
<dbReference type="EMBL" id="NHSJ01000069">
    <property type="protein sequence ID" value="PPQ30934.1"/>
    <property type="molecule type" value="Genomic_DNA"/>
</dbReference>
<evidence type="ECO:0000256" key="5">
    <source>
        <dbReference type="ARBA" id="ARBA00022729"/>
    </source>
</evidence>
<comment type="subcellular location">
    <subcellularLocation>
        <location evidence="1">Cell outer membrane</location>
        <topology evidence="1">Multi-pass membrane protein</topology>
    </subcellularLocation>
</comment>
<keyword evidence="6" id="KW-0472">Membrane</keyword>
<evidence type="ECO:0000256" key="2">
    <source>
        <dbReference type="ARBA" id="ARBA00008163"/>
    </source>
</evidence>
<dbReference type="InterPro" id="IPR005017">
    <property type="entry name" value="OMPP1/FadL/TodX"/>
</dbReference>
<reference evidence="8 9" key="1">
    <citation type="journal article" date="2018" name="Arch. Microbiol.">
        <title>New insights into the metabolic potential of the phototrophic purple bacterium Rhodopila globiformis DSM 161(T) from its draft genome sequence and evidence for a vanadium-dependent nitrogenase.</title>
        <authorList>
            <person name="Imhoff J.F."/>
            <person name="Rahn T."/>
            <person name="Kunzel S."/>
            <person name="Neulinger S.C."/>
        </authorList>
    </citation>
    <scope>NUCLEOTIDE SEQUENCE [LARGE SCALE GENOMIC DNA]</scope>
    <source>
        <strain evidence="8 9">DSM 16996</strain>
    </source>
</reference>
<organism evidence="8 9">
    <name type="scientific">Rhodoblastus sphagnicola</name>
    <dbReference type="NCBI Taxonomy" id="333368"/>
    <lineage>
        <taxon>Bacteria</taxon>
        <taxon>Pseudomonadati</taxon>
        <taxon>Pseudomonadota</taxon>
        <taxon>Alphaproteobacteria</taxon>
        <taxon>Hyphomicrobiales</taxon>
        <taxon>Rhodoblastaceae</taxon>
        <taxon>Rhodoblastus</taxon>
    </lineage>
</organism>
<comment type="caution">
    <text evidence="8">The sequence shown here is derived from an EMBL/GenBank/DDBJ whole genome shotgun (WGS) entry which is preliminary data.</text>
</comment>
<keyword evidence="7" id="KW-0998">Cell outer membrane</keyword>
<evidence type="ECO:0000313" key="9">
    <source>
        <dbReference type="Proteomes" id="UP000239089"/>
    </source>
</evidence>
<evidence type="ECO:0000256" key="1">
    <source>
        <dbReference type="ARBA" id="ARBA00004571"/>
    </source>
</evidence>
<dbReference type="Pfam" id="PF03349">
    <property type="entry name" value="Toluene_X"/>
    <property type="match status" value="1"/>
</dbReference>
<dbReference type="SUPFAM" id="SSF56935">
    <property type="entry name" value="Porins"/>
    <property type="match status" value="1"/>
</dbReference>
<dbReference type="PANTHER" id="PTHR35093">
    <property type="entry name" value="OUTER MEMBRANE PROTEIN NMB0088-RELATED"/>
    <property type="match status" value="1"/>
</dbReference>
<accession>A0A2S6N8J7</accession>
<dbReference type="Proteomes" id="UP000239089">
    <property type="component" value="Unassembled WGS sequence"/>
</dbReference>
<dbReference type="OrthoDB" id="9922at2"/>
<dbReference type="GO" id="GO:0009279">
    <property type="term" value="C:cell outer membrane"/>
    <property type="evidence" value="ECO:0007669"/>
    <property type="project" value="UniProtKB-SubCell"/>
</dbReference>
<proteinExistence type="inferred from homology"/>
<evidence type="ECO:0000313" key="8">
    <source>
        <dbReference type="EMBL" id="PPQ30934.1"/>
    </source>
</evidence>
<dbReference type="Gene3D" id="2.40.160.60">
    <property type="entry name" value="Outer membrane protein transport protein (OMPP1/FadL/TodX)"/>
    <property type="match status" value="1"/>
</dbReference>